<sequence>MSDFYNEEMAAQQERMARTKDMVHQRSELMRVLSPRTGEHILELGSGNGIFARELVDCVGASGRVVGLDSSEAINAMAQHLCPQGEFLLGDAQSLPFEDATFDAVVAAQLFCFLGDVDQALREAFRVLRPGGRIVILDTDWDTLVWRNNKPDLMSRMLVAYRTVYADAHLPKSLGQRLISSGFSNVTTESFVVLNTDFGDDTYAKQTAGFATAIMEGSPDFSAEEQMSWLEDQQLLDQSQGFFFSLNRYVFSGRK</sequence>
<evidence type="ECO:0000313" key="3">
    <source>
        <dbReference type="Proteomes" id="UP000199144"/>
    </source>
</evidence>
<dbReference type="SUPFAM" id="SSF53335">
    <property type="entry name" value="S-adenosyl-L-methionine-dependent methyltransferases"/>
    <property type="match status" value="1"/>
</dbReference>
<dbReference type="Gene3D" id="3.40.50.150">
    <property type="entry name" value="Vaccinia Virus protein VP39"/>
    <property type="match status" value="1"/>
</dbReference>
<keyword evidence="2" id="KW-0830">Ubiquinone</keyword>
<dbReference type="Proteomes" id="UP000199144">
    <property type="component" value="Unassembled WGS sequence"/>
</dbReference>
<dbReference type="GO" id="GO:0008757">
    <property type="term" value="F:S-adenosylmethionine-dependent methyltransferase activity"/>
    <property type="evidence" value="ECO:0007669"/>
    <property type="project" value="InterPro"/>
</dbReference>
<evidence type="ECO:0000313" key="2">
    <source>
        <dbReference type="EMBL" id="SFL43853.1"/>
    </source>
</evidence>
<dbReference type="InterPro" id="IPR050508">
    <property type="entry name" value="Methyltransf_Superfamily"/>
</dbReference>
<dbReference type="RefSeq" id="WP_093090082.1">
    <property type="nucleotide sequence ID" value="NZ_FOTQ01000001.1"/>
</dbReference>
<gene>
    <name evidence="2" type="ORF">SAMN04488042_101198</name>
</gene>
<accession>A0A1I4HQ17</accession>
<reference evidence="2 3" key="1">
    <citation type="submission" date="2016-10" db="EMBL/GenBank/DDBJ databases">
        <authorList>
            <person name="de Groot N.N."/>
        </authorList>
    </citation>
    <scope>NUCLEOTIDE SEQUENCE [LARGE SCALE GENOMIC DNA]</scope>
    <source>
        <strain evidence="2 3">DSM 15283</strain>
    </source>
</reference>
<dbReference type="PANTHER" id="PTHR42912">
    <property type="entry name" value="METHYLTRANSFERASE"/>
    <property type="match status" value="1"/>
</dbReference>
<dbReference type="EMBL" id="FOTQ01000001">
    <property type="protein sequence ID" value="SFL43853.1"/>
    <property type="molecule type" value="Genomic_DNA"/>
</dbReference>
<dbReference type="InterPro" id="IPR029063">
    <property type="entry name" value="SAM-dependent_MTases_sf"/>
</dbReference>
<dbReference type="GO" id="GO:0032259">
    <property type="term" value="P:methylation"/>
    <property type="evidence" value="ECO:0007669"/>
    <property type="project" value="UniProtKB-KW"/>
</dbReference>
<name>A0A1I4HQ17_9RHOB</name>
<dbReference type="InterPro" id="IPR013216">
    <property type="entry name" value="Methyltransf_11"/>
</dbReference>
<keyword evidence="2" id="KW-0489">Methyltransferase</keyword>
<organism evidence="2 3">
    <name type="scientific">Shimia aestuarii</name>
    <dbReference type="NCBI Taxonomy" id="254406"/>
    <lineage>
        <taxon>Bacteria</taxon>
        <taxon>Pseudomonadati</taxon>
        <taxon>Pseudomonadota</taxon>
        <taxon>Alphaproteobacteria</taxon>
        <taxon>Rhodobacterales</taxon>
        <taxon>Roseobacteraceae</taxon>
    </lineage>
</organism>
<dbReference type="AlphaFoldDB" id="A0A1I4HQ17"/>
<evidence type="ECO:0000259" key="1">
    <source>
        <dbReference type="Pfam" id="PF08241"/>
    </source>
</evidence>
<feature type="domain" description="Methyltransferase type 11" evidence="1">
    <location>
        <begin position="42"/>
        <end position="136"/>
    </location>
</feature>
<keyword evidence="3" id="KW-1185">Reference proteome</keyword>
<protein>
    <submittedName>
        <fullName evidence="2">Ubiquinone/menaquinone biosynthesis C-methylase UbiE</fullName>
    </submittedName>
</protein>
<dbReference type="STRING" id="254406.SAMN04488042_101198"/>
<keyword evidence="2" id="KW-0808">Transferase</keyword>
<dbReference type="OrthoDB" id="9787738at2"/>
<dbReference type="Pfam" id="PF08241">
    <property type="entry name" value="Methyltransf_11"/>
    <property type="match status" value="1"/>
</dbReference>
<proteinExistence type="predicted"/>
<dbReference type="CDD" id="cd02440">
    <property type="entry name" value="AdoMet_MTases"/>
    <property type="match status" value="1"/>
</dbReference>